<evidence type="ECO:0000313" key="2">
    <source>
        <dbReference type="EMBL" id="CAD6194774.1"/>
    </source>
</evidence>
<evidence type="ECO:0000256" key="1">
    <source>
        <dbReference type="SAM" id="MobiDB-lite"/>
    </source>
</evidence>
<dbReference type="AlphaFoldDB" id="A0A8S1HGC8"/>
<organism evidence="2 3">
    <name type="scientific">Caenorhabditis auriculariae</name>
    <dbReference type="NCBI Taxonomy" id="2777116"/>
    <lineage>
        <taxon>Eukaryota</taxon>
        <taxon>Metazoa</taxon>
        <taxon>Ecdysozoa</taxon>
        <taxon>Nematoda</taxon>
        <taxon>Chromadorea</taxon>
        <taxon>Rhabditida</taxon>
        <taxon>Rhabditina</taxon>
        <taxon>Rhabditomorpha</taxon>
        <taxon>Rhabditoidea</taxon>
        <taxon>Rhabditidae</taxon>
        <taxon>Peloderinae</taxon>
        <taxon>Caenorhabditis</taxon>
    </lineage>
</organism>
<dbReference type="Proteomes" id="UP000835052">
    <property type="component" value="Unassembled WGS sequence"/>
</dbReference>
<evidence type="ECO:0000313" key="3">
    <source>
        <dbReference type="Proteomes" id="UP000835052"/>
    </source>
</evidence>
<reference evidence="2" key="1">
    <citation type="submission" date="2020-10" db="EMBL/GenBank/DDBJ databases">
        <authorList>
            <person name="Kikuchi T."/>
        </authorList>
    </citation>
    <scope>NUCLEOTIDE SEQUENCE</scope>
    <source>
        <strain evidence="2">NKZ352</strain>
    </source>
</reference>
<sequence>MGGCAWNAAASSNCRADDVEPTPANRIRTSQKTERSIKASQLQNKERQVDRRSTREGTREFAYSKLSSEAAEEGVEPGGDAGKCLHLRVRKREEDDVKRTGE</sequence>
<comment type="caution">
    <text evidence="2">The sequence shown here is derived from an EMBL/GenBank/DDBJ whole genome shotgun (WGS) entry which is preliminary data.</text>
</comment>
<name>A0A8S1HGC8_9PELO</name>
<keyword evidence="3" id="KW-1185">Reference proteome</keyword>
<accession>A0A8S1HGC8</accession>
<gene>
    <name evidence="2" type="ORF">CAUJ_LOCUS10693</name>
</gene>
<dbReference type="EMBL" id="CAJGYM010000047">
    <property type="protein sequence ID" value="CAD6194774.1"/>
    <property type="molecule type" value="Genomic_DNA"/>
</dbReference>
<feature type="compositionally biased region" description="Basic and acidic residues" evidence="1">
    <location>
        <begin position="91"/>
        <end position="102"/>
    </location>
</feature>
<proteinExistence type="predicted"/>
<feature type="compositionally biased region" description="Basic and acidic residues" evidence="1">
    <location>
        <begin position="44"/>
        <end position="59"/>
    </location>
</feature>
<protein>
    <submittedName>
        <fullName evidence="2">Uncharacterized protein</fullName>
    </submittedName>
</protein>
<feature type="region of interest" description="Disordered" evidence="1">
    <location>
        <begin position="1"/>
        <end position="102"/>
    </location>
</feature>